<dbReference type="OrthoDB" id="922532at2"/>
<dbReference type="SUPFAM" id="SSF52058">
    <property type="entry name" value="L domain-like"/>
    <property type="match status" value="1"/>
</dbReference>
<protein>
    <recommendedName>
        <fullName evidence="4">Disease resistance R13L4/SHOC-2-like LRR domain-containing protein</fullName>
    </recommendedName>
</protein>
<dbReference type="InterPro" id="IPR001611">
    <property type="entry name" value="Leu-rich_rpt"/>
</dbReference>
<evidence type="ECO:0000256" key="3">
    <source>
        <dbReference type="SAM" id="SignalP"/>
    </source>
</evidence>
<comment type="caution">
    <text evidence="5">The sequence shown here is derived from an EMBL/GenBank/DDBJ whole genome shotgun (WGS) entry which is preliminary data.</text>
</comment>
<keyword evidence="3" id="KW-0732">Signal</keyword>
<feature type="domain" description="Disease resistance R13L4/SHOC-2-like LRR" evidence="4">
    <location>
        <begin position="295"/>
        <end position="374"/>
    </location>
</feature>
<feature type="chain" id="PRO_5010342403" description="Disease resistance R13L4/SHOC-2-like LRR domain-containing protein" evidence="3">
    <location>
        <begin position="20"/>
        <end position="475"/>
    </location>
</feature>
<evidence type="ECO:0000259" key="4">
    <source>
        <dbReference type="Pfam" id="PF23598"/>
    </source>
</evidence>
<dbReference type="PANTHER" id="PTHR48051:SF1">
    <property type="entry name" value="RAS SUPPRESSOR PROTEIN 1"/>
    <property type="match status" value="1"/>
</dbReference>
<dbReference type="SMART" id="SM00369">
    <property type="entry name" value="LRR_TYP"/>
    <property type="match status" value="7"/>
</dbReference>
<dbReference type="InterPro" id="IPR032675">
    <property type="entry name" value="LRR_dom_sf"/>
</dbReference>
<dbReference type="InterPro" id="IPR003591">
    <property type="entry name" value="Leu-rich_rpt_typical-subtyp"/>
</dbReference>
<dbReference type="InterPro" id="IPR050216">
    <property type="entry name" value="LRR_domain-containing"/>
</dbReference>
<evidence type="ECO:0000313" key="6">
    <source>
        <dbReference type="Proteomes" id="UP000181790"/>
    </source>
</evidence>
<dbReference type="GO" id="GO:0005737">
    <property type="term" value="C:cytoplasm"/>
    <property type="evidence" value="ECO:0007669"/>
    <property type="project" value="TreeGrafter"/>
</dbReference>
<name>A0A1S2VHG3_9BACT</name>
<evidence type="ECO:0000313" key="5">
    <source>
        <dbReference type="EMBL" id="OIN58191.1"/>
    </source>
</evidence>
<dbReference type="PROSITE" id="PS51450">
    <property type="entry name" value="LRR"/>
    <property type="match status" value="2"/>
</dbReference>
<organism evidence="5 6">
    <name type="scientific">Arsenicibacter rosenii</name>
    <dbReference type="NCBI Taxonomy" id="1750698"/>
    <lineage>
        <taxon>Bacteria</taxon>
        <taxon>Pseudomonadati</taxon>
        <taxon>Bacteroidota</taxon>
        <taxon>Cytophagia</taxon>
        <taxon>Cytophagales</taxon>
        <taxon>Spirosomataceae</taxon>
        <taxon>Arsenicibacter</taxon>
    </lineage>
</organism>
<dbReference type="Gene3D" id="3.80.10.10">
    <property type="entry name" value="Ribonuclease Inhibitor"/>
    <property type="match status" value="2"/>
</dbReference>
<evidence type="ECO:0000256" key="2">
    <source>
        <dbReference type="ARBA" id="ARBA00022737"/>
    </source>
</evidence>
<dbReference type="PRINTS" id="PR00019">
    <property type="entry name" value="LEURICHRPT"/>
</dbReference>
<gene>
    <name evidence="5" type="ORF">BLX24_16895</name>
</gene>
<dbReference type="PANTHER" id="PTHR48051">
    <property type="match status" value="1"/>
</dbReference>
<dbReference type="RefSeq" id="WP_071504339.1">
    <property type="nucleotide sequence ID" value="NZ_MORL01000008.1"/>
</dbReference>
<evidence type="ECO:0000256" key="1">
    <source>
        <dbReference type="ARBA" id="ARBA00022614"/>
    </source>
</evidence>
<keyword evidence="6" id="KW-1185">Reference proteome</keyword>
<keyword evidence="2" id="KW-0677">Repeat</keyword>
<accession>A0A1S2VHG3</accession>
<sequence>MRTLLFLLVAMMGFAPAKAQVKVILVKDTAKYDVTPTRLKKEYPPMWGAQSPFKGKGKAVLDSINRWQARTKLFELLIEEAGKVGLKSGSLFLDEFVGPSGKFDYLFVSIVARSVTGQQEQALTEFLQKHYEANPFPMTTPKGLYRMSSLSIGGGYAKRTVRKGPGIISSLEDAQKTTRPDTVKILLLNQSDLTRIPQEVYRFPKLEELDLSKNSIRHVPAELTARIPTLLRLSLLQNTLSPDSIFMTRNKHLLALNIQGNKLPDIPKAIRKNRRLASLWVGNNPLDKKLANRSFRGLRRLNDLNLYNAGLSELPRRIARLKRLQILDLYYNNFTELPATIGRLKHLTQLAVSNNKLKSLPENLGRNKRLEVLYAHHNQLSELPETITGLQSLRVLDIGYNWFSQFPAQIPGLANLEELDMSNNNLTRLPAELRKLTKLKAFHLRRNPLTQKEGKPADYAALIDQLEANNTEVFY</sequence>
<dbReference type="InterPro" id="IPR025875">
    <property type="entry name" value="Leu-rich_rpt_4"/>
</dbReference>
<dbReference type="Proteomes" id="UP000181790">
    <property type="component" value="Unassembled WGS sequence"/>
</dbReference>
<keyword evidence="1" id="KW-0433">Leucine-rich repeat</keyword>
<dbReference type="AlphaFoldDB" id="A0A1S2VHG3"/>
<reference evidence="5 6" key="1">
    <citation type="submission" date="2016-10" db="EMBL/GenBank/DDBJ databases">
        <title>Arsenicibacter rosenii gen. nov., sp. nov., an efficient arsenic-methylating bacterium isolated from an arsenic-contaminated paddy soil.</title>
        <authorList>
            <person name="Huang K."/>
        </authorList>
    </citation>
    <scope>NUCLEOTIDE SEQUENCE [LARGE SCALE GENOMIC DNA]</scope>
    <source>
        <strain evidence="5 6">SM-1</strain>
    </source>
</reference>
<dbReference type="Pfam" id="PF12799">
    <property type="entry name" value="LRR_4"/>
    <property type="match status" value="1"/>
</dbReference>
<dbReference type="EMBL" id="MORL01000008">
    <property type="protein sequence ID" value="OIN58191.1"/>
    <property type="molecule type" value="Genomic_DNA"/>
</dbReference>
<dbReference type="SMART" id="SM00364">
    <property type="entry name" value="LRR_BAC"/>
    <property type="match status" value="6"/>
</dbReference>
<feature type="signal peptide" evidence="3">
    <location>
        <begin position="1"/>
        <end position="19"/>
    </location>
</feature>
<dbReference type="Pfam" id="PF23598">
    <property type="entry name" value="LRR_14"/>
    <property type="match status" value="1"/>
</dbReference>
<dbReference type="InterPro" id="IPR055414">
    <property type="entry name" value="LRR_R13L4/SHOC2-like"/>
</dbReference>
<proteinExistence type="predicted"/>